<dbReference type="InterPro" id="IPR006310">
    <property type="entry name" value="DinG"/>
</dbReference>
<feature type="short sequence motif" description="DEAH box" evidence="8">
    <location>
        <begin position="453"/>
        <end position="456"/>
    </location>
</feature>
<dbReference type="Pfam" id="PF13307">
    <property type="entry name" value="Helicase_C_2"/>
    <property type="match status" value="1"/>
</dbReference>
<dbReference type="NCBIfam" id="NF005981">
    <property type="entry name" value="PRK08074.1"/>
    <property type="match status" value="1"/>
</dbReference>
<accession>A0ABW4MHP1</accession>
<dbReference type="InterPro" id="IPR014013">
    <property type="entry name" value="Helic_SF1/SF2_ATP-bd_DinG/Rad3"/>
</dbReference>
<keyword evidence="3 8" id="KW-0547">Nucleotide-binding</keyword>
<evidence type="ECO:0000256" key="7">
    <source>
        <dbReference type="ARBA" id="ARBA00048954"/>
    </source>
</evidence>
<organism evidence="12 13">
    <name type="scientific">Fredinandcohnia salidurans</name>
    <dbReference type="NCBI Taxonomy" id="2595041"/>
    <lineage>
        <taxon>Bacteria</taxon>
        <taxon>Bacillati</taxon>
        <taxon>Bacillota</taxon>
        <taxon>Bacilli</taxon>
        <taxon>Bacillales</taxon>
        <taxon>Bacillaceae</taxon>
        <taxon>Fredinandcohnia</taxon>
    </lineage>
</organism>
<dbReference type="NCBIfam" id="TIGR01407">
    <property type="entry name" value="dinG_rel"/>
    <property type="match status" value="1"/>
</dbReference>
<evidence type="ECO:0000256" key="6">
    <source>
        <dbReference type="ARBA" id="ARBA00022840"/>
    </source>
</evidence>
<evidence type="ECO:0000256" key="1">
    <source>
        <dbReference type="ARBA" id="ARBA00001966"/>
    </source>
</evidence>
<sequence>MNKRFVVVDLETTGNSPNKGDKIIQFAAVVIEDGEIIERFATFVNPKQDIPVFIEQFTGISNEVVANAPDFSIVAPEIISMFKDSYFVAHNVPFDYSFLQEELAQCGFTNFQCLTIDTVELSRVMIPLADSYKLGQLAESLSLTHENPHQADSDAEVTAEILLKIVRKIEKLPLVTIQKLYTLSNHFKSDIREILREIMDDKSNHAQRESKFDIYRGLALRKKKKRKAKPTPKSNTYTEVFHSVIHDFPFRQGQLEMVQTIHHALETNQHAIVEAGTGIGKSLAYLLPGIYISKKKGRCMISTNTLQLQQQLVERDIAKLREILSFDFDVALLKGRGNYLSLRRFEQILYEDSDNYDEVLTKAQILVWLTETETGDIDEINLPSGGKLLWDRVKSTYENPGFEDTIWESRSFYKKAREAAEKADILITNHALLLQDLRHDFEILPSYDYLIMDEAHHFEALAKRQVGLHIHYLMIHSVLTRIGQLETNDLLRKSSKIMERIGYNSDSFERVNQLLKDMRASVNEFFRMIRSHALSKQSFENQTNRIQYVVDRKNESGEHWQEAIEQMTKLSISKKELSTMVQYQNELIIQNKSLLTPLQLGLFNDYVLCFNLLFEKCAIIESFYGVLENQMVWIEIDPKGPVNSATLFVEPTDVSDYLADHFFTFKKSVIMTSATLTVDDSFSYMIKKLGLTDFQPITLSIPSPFDYERQAAMMVPSTVPLINSVSQDEFVDSISVHIAEIAKKTNGRMLVLFTSYDMLQKTYMNLKNMQQLEEFVLIAQSISGGSRAKLTKNFQAFNKSILLGTSSFWEGVDIPGEDLTALVIVRLPFTPPNDPIFAVRSKEIEGKGGDSFKDLSLPEAILRFKQGIGRLIRSEKDKGVIFILDRRIITTWYGKKFISSIPQMKFIQKPLNELLEHVEEWL</sequence>
<keyword evidence="12" id="KW-0347">Helicase</keyword>
<evidence type="ECO:0000256" key="8">
    <source>
        <dbReference type="HAMAP-Rule" id="MF_02206"/>
    </source>
</evidence>
<dbReference type="Gene3D" id="3.40.50.300">
    <property type="entry name" value="P-loop containing nucleotide triphosphate hydrolases"/>
    <property type="match status" value="2"/>
</dbReference>
<dbReference type="InterPro" id="IPR027417">
    <property type="entry name" value="P-loop_NTPase"/>
</dbReference>
<dbReference type="InterPro" id="IPR036397">
    <property type="entry name" value="RNaseH_sf"/>
</dbReference>
<evidence type="ECO:0000259" key="10">
    <source>
        <dbReference type="PROSITE" id="PS51192"/>
    </source>
</evidence>
<comment type="function">
    <text evidence="8 9">3'-5' exonuclease.</text>
</comment>
<dbReference type="SUPFAM" id="SSF52540">
    <property type="entry name" value="P-loop containing nucleoside triphosphate hydrolases"/>
    <property type="match status" value="2"/>
</dbReference>
<dbReference type="SUPFAM" id="SSF53098">
    <property type="entry name" value="Ribonuclease H-like"/>
    <property type="match status" value="1"/>
</dbReference>
<dbReference type="CDD" id="cd06127">
    <property type="entry name" value="DEDDh"/>
    <property type="match status" value="1"/>
</dbReference>
<comment type="similarity">
    <text evidence="8 9">Belongs to the helicase family. DinG subfamily. Type 2 sub-subfamily.</text>
</comment>
<dbReference type="InterPro" id="IPR012337">
    <property type="entry name" value="RNaseH-like_sf"/>
</dbReference>
<dbReference type="InterPro" id="IPR006555">
    <property type="entry name" value="ATP-dep_Helicase_C"/>
</dbReference>
<comment type="cofactor">
    <cofactor evidence="1">
        <name>[4Fe-4S] cluster</name>
        <dbReference type="ChEBI" id="CHEBI:49883"/>
    </cofactor>
</comment>
<dbReference type="PROSITE" id="PS51192">
    <property type="entry name" value="HELICASE_ATP_BIND_1"/>
    <property type="match status" value="1"/>
</dbReference>
<evidence type="ECO:0000256" key="9">
    <source>
        <dbReference type="RuleBase" id="RU364106"/>
    </source>
</evidence>
<evidence type="ECO:0000313" key="13">
    <source>
        <dbReference type="Proteomes" id="UP001597227"/>
    </source>
</evidence>
<evidence type="ECO:0000256" key="2">
    <source>
        <dbReference type="ARBA" id="ARBA00022722"/>
    </source>
</evidence>
<dbReference type="NCBIfam" id="TIGR00573">
    <property type="entry name" value="dnaq"/>
    <property type="match status" value="1"/>
</dbReference>
<reference evidence="13" key="1">
    <citation type="journal article" date="2019" name="Int. J. Syst. Evol. Microbiol.">
        <title>The Global Catalogue of Microorganisms (GCM) 10K type strain sequencing project: providing services to taxonomists for standard genome sequencing and annotation.</title>
        <authorList>
            <consortium name="The Broad Institute Genomics Platform"/>
            <consortium name="The Broad Institute Genome Sequencing Center for Infectious Disease"/>
            <person name="Wu L."/>
            <person name="Ma J."/>
        </authorList>
    </citation>
    <scope>NUCLEOTIDE SEQUENCE [LARGE SCALE GENOMIC DNA]</scope>
    <source>
        <strain evidence="13">CCUG 15531</strain>
    </source>
</reference>
<dbReference type="EMBL" id="JBHUEK010000004">
    <property type="protein sequence ID" value="MFD1777360.1"/>
    <property type="molecule type" value="Genomic_DNA"/>
</dbReference>
<dbReference type="Proteomes" id="UP001597227">
    <property type="component" value="Unassembled WGS sequence"/>
</dbReference>
<evidence type="ECO:0000256" key="5">
    <source>
        <dbReference type="ARBA" id="ARBA00022839"/>
    </source>
</evidence>
<comment type="catalytic activity">
    <reaction evidence="7">
        <text>ATP + H2O = ADP + phosphate + H(+)</text>
        <dbReference type="Rhea" id="RHEA:13065"/>
        <dbReference type="ChEBI" id="CHEBI:15377"/>
        <dbReference type="ChEBI" id="CHEBI:15378"/>
        <dbReference type="ChEBI" id="CHEBI:30616"/>
        <dbReference type="ChEBI" id="CHEBI:43474"/>
        <dbReference type="ChEBI" id="CHEBI:456216"/>
        <dbReference type="EC" id="5.6.2.3"/>
    </reaction>
</comment>
<dbReference type="Gene3D" id="3.30.420.10">
    <property type="entry name" value="Ribonuclease H-like superfamily/Ribonuclease H"/>
    <property type="match status" value="1"/>
</dbReference>
<dbReference type="InterPro" id="IPR006054">
    <property type="entry name" value="DnaQ"/>
</dbReference>
<dbReference type="SMART" id="SM00487">
    <property type="entry name" value="DEXDc"/>
    <property type="match status" value="1"/>
</dbReference>
<evidence type="ECO:0000259" key="11">
    <source>
        <dbReference type="PROSITE" id="PS51193"/>
    </source>
</evidence>
<keyword evidence="5 8" id="KW-0269">Exonuclease</keyword>
<dbReference type="RefSeq" id="WP_388034614.1">
    <property type="nucleotide sequence ID" value="NZ_JBHUEK010000004.1"/>
</dbReference>
<protein>
    <recommendedName>
        <fullName evidence="8 9">3'-5' exonuclease DinG</fullName>
        <ecNumber evidence="8 9">3.1.-.-</ecNumber>
    </recommendedName>
</protein>
<dbReference type="InterPro" id="IPR011545">
    <property type="entry name" value="DEAD/DEAH_box_helicase_dom"/>
</dbReference>
<comment type="caution">
    <text evidence="12">The sequence shown here is derived from an EMBL/GenBank/DDBJ whole genome shotgun (WGS) entry which is preliminary data.</text>
</comment>
<dbReference type="EC" id="3.1.-.-" evidence="8 9"/>
<dbReference type="PANTHER" id="PTHR11472">
    <property type="entry name" value="DNA REPAIR DEAD HELICASE RAD3/XP-D SUBFAMILY MEMBER"/>
    <property type="match status" value="1"/>
</dbReference>
<keyword evidence="13" id="KW-1185">Reference proteome</keyword>
<dbReference type="HAMAP" id="MF_02206">
    <property type="entry name" value="DinG_exonucl"/>
    <property type="match status" value="1"/>
</dbReference>
<feature type="domain" description="Helicase ATP-binding" evidence="11">
    <location>
        <begin position="240"/>
        <end position="507"/>
    </location>
</feature>
<feature type="domain" description="Helicase ATP-binding" evidence="10">
    <location>
        <begin position="262"/>
        <end position="468"/>
    </location>
</feature>
<keyword evidence="2 8" id="KW-0540">Nuclease</keyword>
<dbReference type="SMART" id="SM00491">
    <property type="entry name" value="HELICc2"/>
    <property type="match status" value="1"/>
</dbReference>
<dbReference type="InterPro" id="IPR045028">
    <property type="entry name" value="DinG/Rad3-like"/>
</dbReference>
<feature type="binding site" evidence="8">
    <location>
        <begin position="275"/>
        <end position="282"/>
    </location>
    <ligand>
        <name>ATP</name>
        <dbReference type="ChEBI" id="CHEBI:30616"/>
    </ligand>
</feature>
<keyword evidence="6 8" id="KW-0067">ATP-binding</keyword>
<dbReference type="Pfam" id="PF00270">
    <property type="entry name" value="DEAD"/>
    <property type="match status" value="1"/>
</dbReference>
<dbReference type="PANTHER" id="PTHR11472:SF34">
    <property type="entry name" value="REGULATOR OF TELOMERE ELONGATION HELICASE 1"/>
    <property type="match status" value="1"/>
</dbReference>
<dbReference type="SMART" id="SM00479">
    <property type="entry name" value="EXOIII"/>
    <property type="match status" value="1"/>
</dbReference>
<dbReference type="InterPro" id="IPR013520">
    <property type="entry name" value="Ribonucl_H"/>
</dbReference>
<proteinExistence type="inferred from homology"/>
<evidence type="ECO:0000256" key="4">
    <source>
        <dbReference type="ARBA" id="ARBA00022801"/>
    </source>
</evidence>
<dbReference type="GO" id="GO:0003678">
    <property type="term" value="F:DNA helicase activity"/>
    <property type="evidence" value="ECO:0007669"/>
    <property type="project" value="UniProtKB-EC"/>
</dbReference>
<evidence type="ECO:0000256" key="3">
    <source>
        <dbReference type="ARBA" id="ARBA00022741"/>
    </source>
</evidence>
<keyword evidence="4 8" id="KW-0378">Hydrolase</keyword>
<gene>
    <name evidence="8 9 12" type="primary">dinG</name>
    <name evidence="12" type="ORF">ACFSFW_01520</name>
</gene>
<dbReference type="Pfam" id="PF00929">
    <property type="entry name" value="RNase_T"/>
    <property type="match status" value="1"/>
</dbReference>
<evidence type="ECO:0000313" key="12">
    <source>
        <dbReference type="EMBL" id="MFD1777360.1"/>
    </source>
</evidence>
<dbReference type="GO" id="GO:0016787">
    <property type="term" value="F:hydrolase activity"/>
    <property type="evidence" value="ECO:0007669"/>
    <property type="project" value="UniProtKB-KW"/>
</dbReference>
<dbReference type="PROSITE" id="PS51193">
    <property type="entry name" value="HELICASE_ATP_BIND_2"/>
    <property type="match status" value="1"/>
</dbReference>
<name>A0ABW4MHP1_9BACI</name>
<dbReference type="InterPro" id="IPR014001">
    <property type="entry name" value="Helicase_ATP-bd"/>
</dbReference>